<dbReference type="Proteomes" id="UP000037460">
    <property type="component" value="Unassembled WGS sequence"/>
</dbReference>
<dbReference type="PANTHER" id="PTHR40202:SF1">
    <property type="entry name" value="HD DOMAIN-CONTAINING PROTEIN"/>
    <property type="match status" value="1"/>
</dbReference>
<comment type="caution">
    <text evidence="1">The sequence shown here is derived from an EMBL/GenBank/DDBJ whole genome shotgun (WGS) entry which is preliminary data.</text>
</comment>
<accession>A0A0M0JAY5</accession>
<dbReference type="Gene3D" id="1.10.3210.10">
    <property type="entry name" value="Hypothetical protein af1432"/>
    <property type="match status" value="1"/>
</dbReference>
<dbReference type="OrthoDB" id="445007at2759"/>
<protein>
    <submittedName>
        <fullName evidence="1">Phytanoyl-dioxygenase</fullName>
    </submittedName>
</protein>
<proteinExistence type="predicted"/>
<reference evidence="2" key="1">
    <citation type="journal article" date="2015" name="PLoS Genet.">
        <title>Genome Sequence and Transcriptome Analyses of Chrysochromulina tobin: Metabolic Tools for Enhanced Algal Fitness in the Prominent Order Prymnesiales (Haptophyceae).</title>
        <authorList>
            <person name="Hovde B.T."/>
            <person name="Deodato C.R."/>
            <person name="Hunsperger H.M."/>
            <person name="Ryken S.A."/>
            <person name="Yost W."/>
            <person name="Jha R.K."/>
            <person name="Patterson J."/>
            <person name="Monnat R.J. Jr."/>
            <person name="Barlow S.B."/>
            <person name="Starkenburg S.R."/>
            <person name="Cattolico R.A."/>
        </authorList>
    </citation>
    <scope>NUCLEOTIDE SEQUENCE</scope>
    <source>
        <strain evidence="2">CCMP291</strain>
    </source>
</reference>
<gene>
    <name evidence="1" type="ORF">Ctob_002149</name>
</gene>
<dbReference type="GO" id="GO:0051213">
    <property type="term" value="F:dioxygenase activity"/>
    <property type="evidence" value="ECO:0007669"/>
    <property type="project" value="UniProtKB-KW"/>
</dbReference>
<dbReference type="InterPro" id="IPR008775">
    <property type="entry name" value="Phytyl_CoA_dOase-like"/>
</dbReference>
<dbReference type="CDD" id="cd00077">
    <property type="entry name" value="HDc"/>
    <property type="match status" value="1"/>
</dbReference>
<dbReference type="SUPFAM" id="SSF109604">
    <property type="entry name" value="HD-domain/PDEase-like"/>
    <property type="match status" value="1"/>
</dbReference>
<keyword evidence="1" id="KW-0560">Oxidoreductase</keyword>
<evidence type="ECO:0000313" key="1">
    <source>
        <dbReference type="EMBL" id="KOO23759.1"/>
    </source>
</evidence>
<dbReference type="Gene3D" id="2.60.120.620">
    <property type="entry name" value="q2cbj1_9rhob like domain"/>
    <property type="match status" value="1"/>
</dbReference>
<sequence>MSAIFGVFSWSAAIAEDKAFYSANGYVHIRNVFNSSEAALLSRWVEEIGAWPQSNESKWMHHYEHTVHGARLTRTENIVSYLPQLGRWLMAGKLPSLVGQLLGDDVFLYKEKINYKYPGGAGYAAHQDAPAYKQLSRHLTALVAVERATVANGCLEFAAGRHREGLIGLTEDGILSQEAEASLDFTPCEMEPGDVAVFSSYIPHRSRPNHSGERRALLYLTYNAQREGYLRDEYYRHKRAALKSGQLSLIKHFQGVALSSPEVPDQQPITARVEVTVAGEASALANGQAHAAPTAAPNVLDELRAMFATYGKTMYDSVVTQEEHALQTAALAERAGASDMLVTASLLHDVGHLLLDEHMGNDGFLDHDKQHELAGAAYLAGRFPDEVAGPVRLHVPAKRYLCQARPGYWEALSPASKRSLEVQGGVLSSEEADEFIRRPHAAAAAELRVFDDLGKARAAPTPTLEHFLSGAVMRVLTGRADKNVA</sequence>
<dbReference type="AlphaFoldDB" id="A0A0M0JAY5"/>
<dbReference type="SUPFAM" id="SSF51197">
    <property type="entry name" value="Clavaminate synthase-like"/>
    <property type="match status" value="1"/>
</dbReference>
<name>A0A0M0JAY5_9EUKA</name>
<organism evidence="1 2">
    <name type="scientific">Chrysochromulina tobinii</name>
    <dbReference type="NCBI Taxonomy" id="1460289"/>
    <lineage>
        <taxon>Eukaryota</taxon>
        <taxon>Haptista</taxon>
        <taxon>Haptophyta</taxon>
        <taxon>Prymnesiophyceae</taxon>
        <taxon>Prymnesiales</taxon>
        <taxon>Chrysochromulinaceae</taxon>
        <taxon>Chrysochromulina</taxon>
    </lineage>
</organism>
<keyword evidence="1" id="KW-0223">Dioxygenase</keyword>
<dbReference type="Pfam" id="PF05721">
    <property type="entry name" value="PhyH"/>
    <property type="match status" value="1"/>
</dbReference>
<evidence type="ECO:0000313" key="2">
    <source>
        <dbReference type="Proteomes" id="UP000037460"/>
    </source>
</evidence>
<dbReference type="EMBL" id="JWZX01003159">
    <property type="protein sequence ID" value="KOO23759.1"/>
    <property type="molecule type" value="Genomic_DNA"/>
</dbReference>
<dbReference type="PANTHER" id="PTHR40202">
    <property type="match status" value="1"/>
</dbReference>
<dbReference type="InterPro" id="IPR003607">
    <property type="entry name" value="HD/PDEase_dom"/>
</dbReference>
<keyword evidence="2" id="KW-1185">Reference proteome</keyword>
<dbReference type="InterPro" id="IPR052567">
    <property type="entry name" value="OP_Dioxygenase"/>
</dbReference>